<dbReference type="EMBL" id="SNRW01020844">
    <property type="protein sequence ID" value="KAA6365098.1"/>
    <property type="molecule type" value="Genomic_DNA"/>
</dbReference>
<protein>
    <submittedName>
        <fullName evidence="2">Uncharacterized protein</fullName>
    </submittedName>
</protein>
<feature type="compositionally biased region" description="Acidic residues" evidence="1">
    <location>
        <begin position="14"/>
        <end position="27"/>
    </location>
</feature>
<dbReference type="AlphaFoldDB" id="A0A5J4U449"/>
<organism evidence="2 3">
    <name type="scientific">Streblomastix strix</name>
    <dbReference type="NCBI Taxonomy" id="222440"/>
    <lineage>
        <taxon>Eukaryota</taxon>
        <taxon>Metamonada</taxon>
        <taxon>Preaxostyla</taxon>
        <taxon>Oxymonadida</taxon>
        <taxon>Streblomastigidae</taxon>
        <taxon>Streblomastix</taxon>
    </lineage>
</organism>
<dbReference type="Proteomes" id="UP000324800">
    <property type="component" value="Unassembled WGS sequence"/>
</dbReference>
<gene>
    <name evidence="2" type="ORF">EZS28_039375</name>
</gene>
<evidence type="ECO:0000313" key="3">
    <source>
        <dbReference type="Proteomes" id="UP000324800"/>
    </source>
</evidence>
<accession>A0A5J4U449</accession>
<sequence>EEDKGKVDVRGDEGDGLTEEQLGDDNGECVVWKLTN</sequence>
<reference evidence="2 3" key="1">
    <citation type="submission" date="2019-03" db="EMBL/GenBank/DDBJ databases">
        <title>Single cell metagenomics reveals metabolic interactions within the superorganism composed of flagellate Streblomastix strix and complex community of Bacteroidetes bacteria on its surface.</title>
        <authorList>
            <person name="Treitli S.C."/>
            <person name="Kolisko M."/>
            <person name="Husnik F."/>
            <person name="Keeling P."/>
            <person name="Hampl V."/>
        </authorList>
    </citation>
    <scope>NUCLEOTIDE SEQUENCE [LARGE SCALE GENOMIC DNA]</scope>
    <source>
        <strain evidence="2">ST1C</strain>
    </source>
</reference>
<evidence type="ECO:0000313" key="2">
    <source>
        <dbReference type="EMBL" id="KAA6365098.1"/>
    </source>
</evidence>
<feature type="non-terminal residue" evidence="2">
    <location>
        <position position="1"/>
    </location>
</feature>
<proteinExistence type="predicted"/>
<comment type="caution">
    <text evidence="2">The sequence shown here is derived from an EMBL/GenBank/DDBJ whole genome shotgun (WGS) entry which is preliminary data.</text>
</comment>
<name>A0A5J4U449_9EUKA</name>
<feature type="region of interest" description="Disordered" evidence="1">
    <location>
        <begin position="1"/>
        <end position="28"/>
    </location>
</feature>
<evidence type="ECO:0000256" key="1">
    <source>
        <dbReference type="SAM" id="MobiDB-lite"/>
    </source>
</evidence>
<feature type="compositionally biased region" description="Basic and acidic residues" evidence="1">
    <location>
        <begin position="1"/>
        <end position="13"/>
    </location>
</feature>